<dbReference type="Pfam" id="PF08028">
    <property type="entry name" value="Acyl-CoA_dh_2"/>
    <property type="match status" value="1"/>
</dbReference>
<dbReference type="Gene3D" id="1.20.140.10">
    <property type="entry name" value="Butyryl-CoA Dehydrogenase, subunit A, domain 3"/>
    <property type="match status" value="1"/>
</dbReference>
<keyword evidence="5" id="KW-1185">Reference proteome</keyword>
<dbReference type="InterPro" id="IPR013107">
    <property type="entry name" value="Acyl-CoA_DH_C"/>
</dbReference>
<dbReference type="InterPro" id="IPR046373">
    <property type="entry name" value="Acyl-CoA_Oxase/DH_mid-dom_sf"/>
</dbReference>
<evidence type="ECO:0000256" key="1">
    <source>
        <dbReference type="ARBA" id="ARBA00023002"/>
    </source>
</evidence>
<dbReference type="Gene3D" id="2.40.110.10">
    <property type="entry name" value="Butyryl-CoA Dehydrogenase, subunit A, domain 2"/>
    <property type="match status" value="1"/>
</dbReference>
<reference evidence="4" key="1">
    <citation type="submission" date="2022-04" db="EMBL/GenBank/DDBJ databases">
        <title>Roseibium sp. CAU 1639 isolated from mud.</title>
        <authorList>
            <person name="Kim W."/>
        </authorList>
    </citation>
    <scope>NUCLEOTIDE SEQUENCE</scope>
    <source>
        <strain evidence="4">CAU 1639</strain>
    </source>
</reference>
<organism evidence="4 5">
    <name type="scientific">Roseibium sediminicola</name>
    <dbReference type="NCBI Taxonomy" id="2933272"/>
    <lineage>
        <taxon>Bacteria</taxon>
        <taxon>Pseudomonadati</taxon>
        <taxon>Pseudomonadota</taxon>
        <taxon>Alphaproteobacteria</taxon>
        <taxon>Hyphomicrobiales</taxon>
        <taxon>Stappiaceae</taxon>
        <taxon>Roseibium</taxon>
    </lineage>
</organism>
<evidence type="ECO:0000259" key="3">
    <source>
        <dbReference type="Pfam" id="PF08028"/>
    </source>
</evidence>
<dbReference type="PANTHER" id="PTHR43884">
    <property type="entry name" value="ACYL-COA DEHYDROGENASE"/>
    <property type="match status" value="1"/>
</dbReference>
<dbReference type="Gene3D" id="1.10.540.10">
    <property type="entry name" value="Acyl-CoA dehydrogenase/oxidase, N-terminal domain"/>
    <property type="match status" value="1"/>
</dbReference>
<protein>
    <submittedName>
        <fullName evidence="4">Acyl-CoA dehydrogenase family protein</fullName>
    </submittedName>
</protein>
<dbReference type="SUPFAM" id="SSF47203">
    <property type="entry name" value="Acyl-CoA dehydrogenase C-terminal domain-like"/>
    <property type="match status" value="1"/>
</dbReference>
<dbReference type="PIRSF" id="PIRSF016578">
    <property type="entry name" value="HsaA"/>
    <property type="match status" value="1"/>
</dbReference>
<gene>
    <name evidence="4" type="ORF">M0H32_27675</name>
</gene>
<dbReference type="RefSeq" id="WP_248159861.1">
    <property type="nucleotide sequence ID" value="NZ_JALNMJ010000035.1"/>
</dbReference>
<accession>A0ABT0H4D8</accession>
<feature type="domain" description="Acyl-CoA dehydrogenase/oxidase N-terminal" evidence="2">
    <location>
        <begin position="29"/>
        <end position="103"/>
    </location>
</feature>
<evidence type="ECO:0000313" key="5">
    <source>
        <dbReference type="Proteomes" id="UP001431221"/>
    </source>
</evidence>
<sequence>MSNLNVAAGRQVAAEPVLTARDLQPWLSQQAGRIEAANRILEDVAARLVEAGLFRMSVPRRFGGLELCPSEISRAVFEVARGCASSAWIVGLVAANLMMVGKFSDLAQEEVFGGDRAAIVPMLTGGVGYDINVRQAEGGILLSGKWRYASGIDIASWVGLLITLPDDGEQSGRTVLVLVPKKSFDIDHESWRVLGMRGTGSKNVVLPEVFVPEHRMMDWATLQNGGHHPECSNDGAIFRYPLNSAFALSVAAPTLGVAGAVVETYRNTVRTRVASGTGQAQAQDRIAQISVAGGSAVIDLLEEGLVNGARNLTERVDRGEEIELTDRAMFRMRIATSTTIALREAQKIFRSVGGSLLPEGTALERSFRDLHAMSSHFLLQEEPIGELFGRILLDLELPTNARI</sequence>
<name>A0ABT0H4D8_9HYPH</name>
<dbReference type="Proteomes" id="UP001431221">
    <property type="component" value="Unassembled WGS sequence"/>
</dbReference>
<dbReference type="InterPro" id="IPR036250">
    <property type="entry name" value="AcylCo_DH-like_C"/>
</dbReference>
<keyword evidence="1" id="KW-0560">Oxidoreductase</keyword>
<dbReference type="EMBL" id="JALNMJ010000035">
    <property type="protein sequence ID" value="MCK7615955.1"/>
    <property type="molecule type" value="Genomic_DNA"/>
</dbReference>
<dbReference type="InterPro" id="IPR037069">
    <property type="entry name" value="AcylCoA_DH/ox_N_sf"/>
</dbReference>
<dbReference type="SUPFAM" id="SSF56645">
    <property type="entry name" value="Acyl-CoA dehydrogenase NM domain-like"/>
    <property type="match status" value="1"/>
</dbReference>
<dbReference type="PANTHER" id="PTHR43884:SF12">
    <property type="entry name" value="ISOVALERYL-COA DEHYDROGENASE, MITOCHONDRIAL-RELATED"/>
    <property type="match status" value="1"/>
</dbReference>
<evidence type="ECO:0000313" key="4">
    <source>
        <dbReference type="EMBL" id="MCK7615955.1"/>
    </source>
</evidence>
<evidence type="ECO:0000259" key="2">
    <source>
        <dbReference type="Pfam" id="PF02771"/>
    </source>
</evidence>
<dbReference type="InterPro" id="IPR009100">
    <property type="entry name" value="AcylCoA_DH/oxidase_NM_dom_sf"/>
</dbReference>
<dbReference type="Pfam" id="PF02771">
    <property type="entry name" value="Acyl-CoA_dh_N"/>
    <property type="match status" value="1"/>
</dbReference>
<comment type="caution">
    <text evidence="4">The sequence shown here is derived from an EMBL/GenBank/DDBJ whole genome shotgun (WGS) entry which is preliminary data.</text>
</comment>
<proteinExistence type="predicted"/>
<feature type="domain" description="Acyl-CoA dehydrogenase C-terminal" evidence="3">
    <location>
        <begin position="249"/>
        <end position="380"/>
    </location>
</feature>
<dbReference type="InterPro" id="IPR013786">
    <property type="entry name" value="AcylCoA_DH/ox_N"/>
</dbReference>